<name>A0A2M8PXF7_9CHLR</name>
<protein>
    <recommendedName>
        <fullName evidence="1">Methyltransferase type 11 domain-containing protein</fullName>
    </recommendedName>
</protein>
<gene>
    <name evidence="2" type="ORF">CUN49_00020</name>
    <name evidence="3" type="ORF">CUN50_04930</name>
</gene>
<evidence type="ECO:0000313" key="5">
    <source>
        <dbReference type="Proteomes" id="UP000229681"/>
    </source>
</evidence>
<dbReference type="InterPro" id="IPR013216">
    <property type="entry name" value="Methyltransf_11"/>
</dbReference>
<dbReference type="Proteomes" id="UP000228947">
    <property type="component" value="Unassembled WGS sequence"/>
</dbReference>
<accession>A0A2M8PIS2</accession>
<dbReference type="Gene3D" id="3.40.50.150">
    <property type="entry name" value="Vaccinia Virus protein VP39"/>
    <property type="match status" value="1"/>
</dbReference>
<dbReference type="EMBL" id="PGTM01000001">
    <property type="protein sequence ID" value="PJF37442.1"/>
    <property type="molecule type" value="Genomic_DNA"/>
</dbReference>
<evidence type="ECO:0000313" key="4">
    <source>
        <dbReference type="Proteomes" id="UP000228947"/>
    </source>
</evidence>
<evidence type="ECO:0000313" key="2">
    <source>
        <dbReference type="EMBL" id="PJF37442.1"/>
    </source>
</evidence>
<feature type="domain" description="Methyltransferase type 11" evidence="1">
    <location>
        <begin position="58"/>
        <end position="150"/>
    </location>
</feature>
<dbReference type="EMBL" id="PGTL01000026">
    <property type="protein sequence ID" value="PJF42229.1"/>
    <property type="molecule type" value="Genomic_DNA"/>
</dbReference>
<organism evidence="3 4">
    <name type="scientific">Candidatus Thermofonsia Clade 1 bacterium</name>
    <dbReference type="NCBI Taxonomy" id="2364210"/>
    <lineage>
        <taxon>Bacteria</taxon>
        <taxon>Bacillati</taxon>
        <taxon>Chloroflexota</taxon>
        <taxon>Candidatus Thermofontia</taxon>
        <taxon>Candidatus Thermofonsia Clade 1</taxon>
    </lineage>
</organism>
<evidence type="ECO:0000313" key="3">
    <source>
        <dbReference type="EMBL" id="PJF42229.1"/>
    </source>
</evidence>
<evidence type="ECO:0000259" key="1">
    <source>
        <dbReference type="Pfam" id="PF08241"/>
    </source>
</evidence>
<dbReference type="PANTHER" id="PTHR43591:SF24">
    <property type="entry name" value="2-METHOXY-6-POLYPRENYL-1,4-BENZOQUINOL METHYLASE, MITOCHONDRIAL"/>
    <property type="match status" value="1"/>
</dbReference>
<reference evidence="4 5" key="1">
    <citation type="submission" date="2017-11" db="EMBL/GenBank/DDBJ databases">
        <title>Evolution of Phototrophy in the Chloroflexi Phylum Driven by Horizontal Gene Transfer.</title>
        <authorList>
            <person name="Ward L.M."/>
            <person name="Hemp J."/>
            <person name="Shih P.M."/>
            <person name="Mcglynn S.E."/>
            <person name="Fischer W."/>
        </authorList>
    </citation>
    <scope>NUCLEOTIDE SEQUENCE [LARGE SCALE GENOMIC DNA]</scope>
    <source>
        <strain evidence="3">CP1_1M</strain>
        <strain evidence="2">JP3_13</strain>
    </source>
</reference>
<dbReference type="InterPro" id="IPR029063">
    <property type="entry name" value="SAM-dependent_MTases_sf"/>
</dbReference>
<accession>A0A2M8PXF7</accession>
<comment type="caution">
    <text evidence="3">The sequence shown here is derived from an EMBL/GenBank/DDBJ whole genome shotgun (WGS) entry which is preliminary data.</text>
</comment>
<dbReference type="GO" id="GO:0008757">
    <property type="term" value="F:S-adenosylmethionine-dependent methyltransferase activity"/>
    <property type="evidence" value="ECO:0007669"/>
    <property type="project" value="InterPro"/>
</dbReference>
<dbReference type="PANTHER" id="PTHR43591">
    <property type="entry name" value="METHYLTRANSFERASE"/>
    <property type="match status" value="1"/>
</dbReference>
<dbReference type="SUPFAM" id="SSF53335">
    <property type="entry name" value="S-adenosyl-L-methionine-dependent methyltransferases"/>
    <property type="match status" value="1"/>
</dbReference>
<proteinExistence type="predicted"/>
<dbReference type="AlphaFoldDB" id="A0A2M8PXF7"/>
<dbReference type="CDD" id="cd02440">
    <property type="entry name" value="AdoMet_MTases"/>
    <property type="match status" value="1"/>
</dbReference>
<sequence length="294" mass="33038">MSQMRPPQSNREAVQLAYQTEDGLSLRQRIHEVYSFPQISFVEWVLSRIQWRGDEYVLDIGAGNGAYFEPIQSRIPQGTLIAGDLSMGMARCAALHPAAGHILNLDAERLPFPKHTFDVVLANHVLFHVTDVNRALSEIQRVLKPSGVLLASTNSQTNMPELDMLFKRVFGLLGVRPKTASLAEPQPHFHLEDAPRLAARHFFAVARYDLPSVLIFPEAQPLIDYVRSTRALRELLLPPSIAWEDFMNVFADQVQRLINHYGELVVSKLSGVIVASNMGGFCREYVQKLRLAQG</sequence>
<dbReference type="Pfam" id="PF08241">
    <property type="entry name" value="Methyltransf_11"/>
    <property type="match status" value="1"/>
</dbReference>
<dbReference type="Proteomes" id="UP000229681">
    <property type="component" value="Unassembled WGS sequence"/>
</dbReference>